<keyword evidence="2" id="KW-0805">Transcription regulation</keyword>
<dbReference type="GO" id="GO:0016987">
    <property type="term" value="F:sigma factor activity"/>
    <property type="evidence" value="ECO:0007669"/>
    <property type="project" value="UniProtKB-KW"/>
</dbReference>
<dbReference type="InterPro" id="IPR013249">
    <property type="entry name" value="RNA_pol_sigma70_r4_t2"/>
</dbReference>
<dbReference type="InterPro" id="IPR013325">
    <property type="entry name" value="RNA_pol_sigma_r2"/>
</dbReference>
<dbReference type="SUPFAM" id="SSF88946">
    <property type="entry name" value="Sigma2 domain of RNA polymerase sigma factors"/>
    <property type="match status" value="1"/>
</dbReference>
<evidence type="ECO:0000256" key="5">
    <source>
        <dbReference type="ARBA" id="ARBA00023163"/>
    </source>
</evidence>
<dbReference type="Proteomes" id="UP000176413">
    <property type="component" value="Unassembled WGS sequence"/>
</dbReference>
<organism evidence="7 8">
    <name type="scientific">Candidatus Magasanikbacteria bacterium RIFCSPHIGHO2_02_FULL_45_10</name>
    <dbReference type="NCBI Taxonomy" id="1798679"/>
    <lineage>
        <taxon>Bacteria</taxon>
        <taxon>Candidatus Magasanikiibacteriota</taxon>
    </lineage>
</organism>
<evidence type="ECO:0000259" key="6">
    <source>
        <dbReference type="Pfam" id="PF08281"/>
    </source>
</evidence>
<dbReference type="Gene3D" id="1.10.10.10">
    <property type="entry name" value="Winged helix-like DNA-binding domain superfamily/Winged helix DNA-binding domain"/>
    <property type="match status" value="1"/>
</dbReference>
<dbReference type="Pfam" id="PF08281">
    <property type="entry name" value="Sigma70_r4_2"/>
    <property type="match status" value="1"/>
</dbReference>
<evidence type="ECO:0000256" key="2">
    <source>
        <dbReference type="ARBA" id="ARBA00023015"/>
    </source>
</evidence>
<proteinExistence type="inferred from homology"/>
<protein>
    <recommendedName>
        <fullName evidence="6">RNA polymerase sigma factor 70 region 4 type 2 domain-containing protein</fullName>
    </recommendedName>
</protein>
<keyword evidence="3" id="KW-0731">Sigma factor</keyword>
<feature type="domain" description="RNA polymerase sigma factor 70 region 4 type 2" evidence="6">
    <location>
        <begin position="116"/>
        <end position="166"/>
    </location>
</feature>
<evidence type="ECO:0000256" key="1">
    <source>
        <dbReference type="ARBA" id="ARBA00010641"/>
    </source>
</evidence>
<comment type="similarity">
    <text evidence="1">Belongs to the sigma-70 factor family. ECF subfamily.</text>
</comment>
<dbReference type="Gene3D" id="1.10.1740.10">
    <property type="match status" value="1"/>
</dbReference>
<dbReference type="GO" id="GO:0003677">
    <property type="term" value="F:DNA binding"/>
    <property type="evidence" value="ECO:0007669"/>
    <property type="project" value="UniProtKB-KW"/>
</dbReference>
<dbReference type="InterPro" id="IPR039425">
    <property type="entry name" value="RNA_pol_sigma-70-like"/>
</dbReference>
<dbReference type="CDD" id="cd06171">
    <property type="entry name" value="Sigma70_r4"/>
    <property type="match status" value="1"/>
</dbReference>
<evidence type="ECO:0000313" key="7">
    <source>
        <dbReference type="EMBL" id="OGH68903.1"/>
    </source>
</evidence>
<accession>A0A1F6MBL2</accession>
<name>A0A1F6MBL2_9BACT</name>
<dbReference type="NCBIfam" id="TIGR02937">
    <property type="entry name" value="sigma70-ECF"/>
    <property type="match status" value="1"/>
</dbReference>
<gene>
    <name evidence="7" type="ORF">A3D53_00625</name>
</gene>
<sequence>MPSVLPSVSSKQREVFLEVYLRAFKNVFWLGYSATFGAENARDAAQEAFARMWELLAEGKDIENMEAMVCHIVRNLLKDAVDRKRTRDRAIRKFPRLDRPYGKEITQILSFDVDKMLTVLDTMDIRYRRVLTLRYLDGLDVKTTAKRLGLRITTVKVQAHRGIKHLHKLLDDPL</sequence>
<comment type="caution">
    <text evidence="7">The sequence shown here is derived from an EMBL/GenBank/DDBJ whole genome shotgun (WGS) entry which is preliminary data.</text>
</comment>
<evidence type="ECO:0000256" key="4">
    <source>
        <dbReference type="ARBA" id="ARBA00023125"/>
    </source>
</evidence>
<dbReference type="AlphaFoldDB" id="A0A1F6MBL2"/>
<keyword evidence="4" id="KW-0238">DNA-binding</keyword>
<evidence type="ECO:0000256" key="3">
    <source>
        <dbReference type="ARBA" id="ARBA00023082"/>
    </source>
</evidence>
<dbReference type="SUPFAM" id="SSF88659">
    <property type="entry name" value="Sigma3 and sigma4 domains of RNA polymerase sigma factors"/>
    <property type="match status" value="1"/>
</dbReference>
<dbReference type="EMBL" id="MFQA01000025">
    <property type="protein sequence ID" value="OGH68903.1"/>
    <property type="molecule type" value="Genomic_DNA"/>
</dbReference>
<evidence type="ECO:0000313" key="8">
    <source>
        <dbReference type="Proteomes" id="UP000176413"/>
    </source>
</evidence>
<dbReference type="InterPro" id="IPR036388">
    <property type="entry name" value="WH-like_DNA-bd_sf"/>
</dbReference>
<dbReference type="PANTHER" id="PTHR43133:SF8">
    <property type="entry name" value="RNA POLYMERASE SIGMA FACTOR HI_1459-RELATED"/>
    <property type="match status" value="1"/>
</dbReference>
<reference evidence="7 8" key="1">
    <citation type="journal article" date="2016" name="Nat. Commun.">
        <title>Thousands of microbial genomes shed light on interconnected biogeochemical processes in an aquifer system.</title>
        <authorList>
            <person name="Anantharaman K."/>
            <person name="Brown C.T."/>
            <person name="Hug L.A."/>
            <person name="Sharon I."/>
            <person name="Castelle C.J."/>
            <person name="Probst A.J."/>
            <person name="Thomas B.C."/>
            <person name="Singh A."/>
            <person name="Wilkins M.J."/>
            <person name="Karaoz U."/>
            <person name="Brodie E.L."/>
            <person name="Williams K.H."/>
            <person name="Hubbard S.S."/>
            <person name="Banfield J.F."/>
        </authorList>
    </citation>
    <scope>NUCLEOTIDE SEQUENCE [LARGE SCALE GENOMIC DNA]</scope>
</reference>
<dbReference type="InterPro" id="IPR014284">
    <property type="entry name" value="RNA_pol_sigma-70_dom"/>
</dbReference>
<dbReference type="GO" id="GO:0006352">
    <property type="term" value="P:DNA-templated transcription initiation"/>
    <property type="evidence" value="ECO:0007669"/>
    <property type="project" value="InterPro"/>
</dbReference>
<dbReference type="InterPro" id="IPR013324">
    <property type="entry name" value="RNA_pol_sigma_r3/r4-like"/>
</dbReference>
<keyword evidence="5" id="KW-0804">Transcription</keyword>
<dbReference type="PANTHER" id="PTHR43133">
    <property type="entry name" value="RNA POLYMERASE ECF-TYPE SIGMA FACTO"/>
    <property type="match status" value="1"/>
</dbReference>